<dbReference type="InterPro" id="IPR015348">
    <property type="entry name" value="Clathrin_H-chain_linker_core"/>
</dbReference>
<proteinExistence type="inferred from homology"/>
<evidence type="ECO:0000313" key="9">
    <source>
        <dbReference type="EMBL" id="ODV87673.1"/>
    </source>
</evidence>
<keyword evidence="3 6" id="KW-0472">Membrane</keyword>
<dbReference type="SUPFAM" id="SSF50989">
    <property type="entry name" value="Clathrin heavy-chain terminal domain"/>
    <property type="match status" value="1"/>
</dbReference>
<evidence type="ECO:0000256" key="3">
    <source>
        <dbReference type="ARBA" id="ARBA00023136"/>
    </source>
</evidence>
<feature type="repeat" description="CHCR" evidence="7">
    <location>
        <begin position="832"/>
        <end position="971"/>
    </location>
</feature>
<evidence type="ECO:0000256" key="1">
    <source>
        <dbReference type="ARBA" id="ARBA00009535"/>
    </source>
</evidence>
<dbReference type="PROSITE" id="PS50236">
    <property type="entry name" value="CHCR"/>
    <property type="match status" value="7"/>
</dbReference>
<dbReference type="SMART" id="SM00299">
    <property type="entry name" value="CLH"/>
    <property type="match status" value="7"/>
</dbReference>
<dbReference type="GO" id="GO:0032051">
    <property type="term" value="F:clathrin light chain binding"/>
    <property type="evidence" value="ECO:0007669"/>
    <property type="project" value="InterPro"/>
</dbReference>
<dbReference type="PANTHER" id="PTHR10292:SF1">
    <property type="entry name" value="CLATHRIN HEAVY CHAIN"/>
    <property type="match status" value="1"/>
</dbReference>
<dbReference type="GO" id="GO:0005198">
    <property type="term" value="F:structural molecule activity"/>
    <property type="evidence" value="ECO:0007669"/>
    <property type="project" value="InterPro"/>
</dbReference>
<evidence type="ECO:0000313" key="10">
    <source>
        <dbReference type="Proteomes" id="UP000094801"/>
    </source>
</evidence>
<dbReference type="OrthoDB" id="2113814at2759"/>
<dbReference type="STRING" id="983967.A0A1E4T7E9"/>
<dbReference type="FunFam" id="1.25.40.10:FF:000002">
    <property type="entry name" value="Clathrin heavy chain"/>
    <property type="match status" value="1"/>
</dbReference>
<dbReference type="Pfam" id="PF00637">
    <property type="entry name" value="Clathrin"/>
    <property type="match status" value="7"/>
</dbReference>
<feature type="repeat" description="CHCR" evidence="7">
    <location>
        <begin position="685"/>
        <end position="827"/>
    </location>
</feature>
<keyword evidence="5 6" id="KW-0968">Cytoplasmic vesicle</keyword>
<comment type="similarity">
    <text evidence="1 6">Belongs to the clathrin heavy chain family.</text>
</comment>
<dbReference type="FunFam" id="1.25.40.10:FF:000082">
    <property type="entry name" value="Clathrin heavy chain"/>
    <property type="match status" value="1"/>
</dbReference>
<feature type="repeat" description="CHCR" evidence="7">
    <location>
        <begin position="1422"/>
        <end position="1565"/>
    </location>
</feature>
<dbReference type="Proteomes" id="UP000094801">
    <property type="component" value="Unassembled WGS sequence"/>
</dbReference>
<feature type="repeat" description="CHCR" evidence="7">
    <location>
        <begin position="1273"/>
        <end position="1419"/>
    </location>
</feature>
<dbReference type="InterPro" id="IPR016341">
    <property type="entry name" value="Clathrin_heavy_chain"/>
</dbReference>
<keyword evidence="2" id="KW-0677">Repeat</keyword>
<dbReference type="EMBL" id="KV453847">
    <property type="protein sequence ID" value="ODV87673.1"/>
    <property type="molecule type" value="Genomic_DNA"/>
</dbReference>
<dbReference type="PIRSF" id="PIRSF002290">
    <property type="entry name" value="Clathrin_H_chain"/>
    <property type="match status" value="1"/>
</dbReference>
<dbReference type="GO" id="GO:0030130">
    <property type="term" value="C:clathrin coat of trans-Golgi network vesicle"/>
    <property type="evidence" value="ECO:0007669"/>
    <property type="project" value="InterPro"/>
</dbReference>
<comment type="function">
    <text evidence="6">Clathrin is the major protein of the polyhedral coat of coated pits and vesicles.</text>
</comment>
<dbReference type="InterPro" id="IPR055358">
    <property type="entry name" value="CHCR"/>
</dbReference>
<organism evidence="9 10">
    <name type="scientific">[Candida] arabinofermentans NRRL YB-2248</name>
    <dbReference type="NCBI Taxonomy" id="983967"/>
    <lineage>
        <taxon>Eukaryota</taxon>
        <taxon>Fungi</taxon>
        <taxon>Dikarya</taxon>
        <taxon>Ascomycota</taxon>
        <taxon>Saccharomycotina</taxon>
        <taxon>Pichiomycetes</taxon>
        <taxon>Pichiales</taxon>
        <taxon>Pichiaceae</taxon>
        <taxon>Ogataea</taxon>
        <taxon>Ogataea/Candida clade</taxon>
    </lineage>
</organism>
<dbReference type="GO" id="GO:0030479">
    <property type="term" value="C:actin cortical patch"/>
    <property type="evidence" value="ECO:0007669"/>
    <property type="project" value="TreeGrafter"/>
</dbReference>
<name>A0A1E4T7E9_9ASCO</name>
<dbReference type="FunFam" id="1.25.40.10:FF:000001">
    <property type="entry name" value="Clathrin heavy chain"/>
    <property type="match status" value="1"/>
</dbReference>
<dbReference type="GO" id="GO:0006886">
    <property type="term" value="P:intracellular protein transport"/>
    <property type="evidence" value="ECO:0007669"/>
    <property type="project" value="UniProtKB-UniRule"/>
</dbReference>
<dbReference type="Gene3D" id="2.130.10.110">
    <property type="entry name" value="Clathrin heavy-chain terminal domain"/>
    <property type="match status" value="1"/>
</dbReference>
<feature type="repeat" description="CHCR" evidence="7">
    <location>
        <begin position="536"/>
        <end position="682"/>
    </location>
</feature>
<dbReference type="FunFam" id="2.130.10.110:FF:000003">
    <property type="entry name" value="Clathrin heavy chain"/>
    <property type="match status" value="1"/>
</dbReference>
<sequence length="1667" mass="187839">MAENPPIDLIDVCQLTSLGINPQAFNVMSTTLESDHYVCCRETSDSGNTVAIVDIKNNNQLTRKTMSADSVIMHPNQNVIALRANGTTLQVFNLGTKQRLKSNTSNEPVVFWKWLDDQNIGLVTASSMYTWNVFDGSESGPVLLTNRHVSLANCQLTQFVANADLSWYALCGIAQENGRIVGHIQLYSKARNVSQPIEGHVCGFAKFKLQNSSVDTQLFTCASRTADGGNLHILEIDHQEGAPVFTKKSTDIFFPAEIGNDFPVSIQISNKYGIVYVLTKFGFVHLYELETAKKIYLTRISSDPIFTATNFNNSTGIITVNRTGSVLAVEISAERIIPYILDKLGDVDLALNLASRGGLPGAENLFTQQFNQSIATGNYQAAVKIAASSSQMRTADTMARLKTLPAQPGQPPLILQYLAYLLDRGSLNKFETLELVRPLLQQNRLENVEKYLKEDRLDYSEELGDLVKPSSSPLALAIYYKSNVPSKVVTTLGELGQFDKILPYCASSGYNPNFTVLIQNILRVNPDKAAEFATQLLSSQPELDVQQIADIFLSQNYIQQGTAFLLDALKEDKPSEGHLQTRLLEVNLLHHPQVADAILGNAMFSHYDKPTIAALCEKAGLFQRALEHYEDIKDIKRVIVHSNALPPDWLVAYFGKLNVEQTVTCLREMLSSNMAQNLQVVIQVATKYSELIGPITLIKIFEDFKCSEGLYYYLASIVNVTDDPEVVLKYIQCAAKLGQVKEIERIVRDNNVYNGEKVKNFLKESKLSDQLPLIVVCDRFDFVHDLVLYLYKNQFFKFIEVYVQQVNPSKTPQVIAGLLDVDCDESIIKSLLQSVLGQVPIAQLCEEVEKRNRLKILLPFLEATLQAGSTDKAVYDTLAKIYIDSNNNPEKFLTENEQYDTLVVGKYCEKRDPYLAYIAYDKGLNDAELVRITNENAMYKYQARYLLKRSDLTLWGTVLSSENMHRRQLIDQVVGTAIPESEDPTPISIAVKAFMENDLPSELIELLEKIILEPSPFNDNPSLQALLILTAVKVDKARVMSYIEKIDAYDPEEVAPLCIEAGLNEEAFAIYDKFEMYSEAMKVIVEDIMSLDRGEDYAEKLDKPEIWSQLGAAQLNGLRIPESIQSYLRANDPSNFDQVIEIAEHAGKEEELVPYLLMARQTLREPKIDGAIINAYASLGKLSDIDTFLQLSNVADLDSIGDKLYADGNYHAAKSIFSNISNYSKLASTLVYLKDYQSAVDCARKASNTQVWKQVNQACIENKEFRLAQLCGLNLIVHAEELEELVTQYEYNGYFSQLISLFETGLSLERAHMGMFTELAILYTKYEPEKTMEHLKLFWSRINIPKVIRACEDAHLWPELIFLYCHYDEWDNAALAMMERSESSFEHSSFKEIIVKVANLEIYYKAINFYVNLHPTLLTDLLAVLIPRLDLPRVIKIFQKSDNLPLVKPFLISILDKNNSIVNQAYHDLLIEEEDYKSLRLAIEAQDKFDHIGLAERLEKHDLIFFRQIAAIIYRNNKKWNKAVSLLKTDKLWSDAIETAAISNNTKVATELMTYFVETGNKECFVATLYACYSLIPYDVVLELSWLNNLADYIKPYEISVAKENQQKLNEVYKDLKDRQAKETKDEEEPQPILGQRLMLTNGIGGSAPAPALGFQPTGMGFGNGGF</sequence>
<dbReference type="Pfam" id="PF09268">
    <property type="entry name" value="Clathrin-link"/>
    <property type="match status" value="1"/>
</dbReference>
<dbReference type="GO" id="GO:0006895">
    <property type="term" value="P:Golgi to endosome transport"/>
    <property type="evidence" value="ECO:0007669"/>
    <property type="project" value="TreeGrafter"/>
</dbReference>
<dbReference type="Gene3D" id="1.25.40.10">
    <property type="entry name" value="Tetratricopeptide repeat domain"/>
    <property type="match status" value="3"/>
</dbReference>
<dbReference type="Gene3D" id="1.25.40.730">
    <property type="match status" value="1"/>
</dbReference>
<gene>
    <name evidence="9" type="ORF">CANARDRAFT_4993</name>
</gene>
<dbReference type="PANTHER" id="PTHR10292">
    <property type="entry name" value="CLATHRIN HEAVY CHAIN RELATED"/>
    <property type="match status" value="1"/>
</dbReference>
<dbReference type="FunFam" id="1.25.40.10:FF:000005">
    <property type="entry name" value="Clathrin heavy chain"/>
    <property type="match status" value="1"/>
</dbReference>
<dbReference type="InterPro" id="IPR016025">
    <property type="entry name" value="Clathrin_H-chain_N"/>
</dbReference>
<dbReference type="InterPro" id="IPR011990">
    <property type="entry name" value="TPR-like_helical_dom_sf"/>
</dbReference>
<keyword evidence="4 6" id="KW-0168">Coated pit</keyword>
<dbReference type="GO" id="GO:0005829">
    <property type="term" value="C:cytosol"/>
    <property type="evidence" value="ECO:0007669"/>
    <property type="project" value="GOC"/>
</dbReference>
<evidence type="ECO:0000256" key="4">
    <source>
        <dbReference type="ARBA" id="ARBA00023176"/>
    </source>
</evidence>
<dbReference type="InterPro" id="IPR000547">
    <property type="entry name" value="Clathrin_H-chain/VPS_repeat"/>
</dbReference>
<protein>
    <recommendedName>
        <fullName evidence="6">Clathrin heavy chain</fullName>
    </recommendedName>
</protein>
<feature type="repeat" description="CHCR" evidence="7">
    <location>
        <begin position="1127"/>
        <end position="1268"/>
    </location>
</feature>
<dbReference type="SUPFAM" id="SSF48371">
    <property type="entry name" value="ARM repeat"/>
    <property type="match status" value="5"/>
</dbReference>
<dbReference type="GO" id="GO:0071439">
    <property type="term" value="C:clathrin complex"/>
    <property type="evidence" value="ECO:0007669"/>
    <property type="project" value="InterPro"/>
</dbReference>
<dbReference type="GO" id="GO:0030132">
    <property type="term" value="C:clathrin coat of coated pit"/>
    <property type="evidence" value="ECO:0007669"/>
    <property type="project" value="InterPro"/>
</dbReference>
<evidence type="ECO:0000256" key="2">
    <source>
        <dbReference type="ARBA" id="ARBA00022737"/>
    </source>
</evidence>
<evidence type="ECO:0000256" key="5">
    <source>
        <dbReference type="ARBA" id="ARBA00023329"/>
    </source>
</evidence>
<dbReference type="Pfam" id="PF13838">
    <property type="entry name" value="Clathrin_H_link"/>
    <property type="match status" value="1"/>
</dbReference>
<dbReference type="GO" id="GO:0006898">
    <property type="term" value="P:receptor-mediated endocytosis"/>
    <property type="evidence" value="ECO:0007669"/>
    <property type="project" value="TreeGrafter"/>
</dbReference>
<evidence type="ECO:0000256" key="6">
    <source>
        <dbReference type="PIRNR" id="PIRNR002290"/>
    </source>
</evidence>
<keyword evidence="10" id="KW-1185">Reference proteome</keyword>
<dbReference type="InterPro" id="IPR016024">
    <property type="entry name" value="ARM-type_fold"/>
</dbReference>
<evidence type="ECO:0000256" key="7">
    <source>
        <dbReference type="PROSITE-ProRule" id="PRU01006"/>
    </source>
</evidence>
<reference evidence="10" key="1">
    <citation type="submission" date="2016-04" db="EMBL/GenBank/DDBJ databases">
        <title>Comparative genomics of biotechnologically important yeasts.</title>
        <authorList>
            <consortium name="DOE Joint Genome Institute"/>
            <person name="Riley R."/>
            <person name="Haridas S."/>
            <person name="Wolfe K.H."/>
            <person name="Lopes M.R."/>
            <person name="Hittinger C.T."/>
            <person name="Goker M."/>
            <person name="Salamov A."/>
            <person name="Wisecaver J."/>
            <person name="Long T.M."/>
            <person name="Aerts A.L."/>
            <person name="Barry K."/>
            <person name="Choi C."/>
            <person name="Clum A."/>
            <person name="Coughlan A.Y."/>
            <person name="Deshpande S."/>
            <person name="Douglass A.P."/>
            <person name="Hanson S.J."/>
            <person name="Klenk H.-P."/>
            <person name="Labutti K."/>
            <person name="Lapidus A."/>
            <person name="Lindquist E."/>
            <person name="Lipzen A."/>
            <person name="Meier-Kolthoff J.P."/>
            <person name="Ohm R.A."/>
            <person name="Otillar R.P."/>
            <person name="Pangilinan J."/>
            <person name="Peng Y."/>
            <person name="Rokas A."/>
            <person name="Rosa C.A."/>
            <person name="Scheuner C."/>
            <person name="Sibirny A.A."/>
            <person name="Slot J.C."/>
            <person name="Stielow J.B."/>
            <person name="Sun H."/>
            <person name="Kurtzman C.P."/>
            <person name="Blackwell M."/>
            <person name="Grigoriev I.V."/>
            <person name="Jeffries T.W."/>
        </authorList>
    </citation>
    <scope>NUCLEOTIDE SEQUENCE [LARGE SCALE GENOMIC DNA]</scope>
    <source>
        <strain evidence="10">NRRL YB-2248</strain>
    </source>
</reference>
<accession>A0A1E4T7E9</accession>
<feature type="domain" description="Clathrin heavy chain linker core motif" evidence="8">
    <location>
        <begin position="335"/>
        <end position="356"/>
    </location>
</feature>
<evidence type="ECO:0000259" key="8">
    <source>
        <dbReference type="Pfam" id="PF09268"/>
    </source>
</evidence>
<comment type="subcellular location">
    <subcellularLocation>
        <location evidence="6">Cytoplasmic vesicle membrane</location>
        <topology evidence="6">Peripheral membrane protein</topology>
        <orientation evidence="6">Cytoplasmic side</orientation>
    </subcellularLocation>
    <subcellularLocation>
        <location evidence="6">Membrane</location>
        <location evidence="6">Coated pit</location>
        <topology evidence="6">Peripheral membrane protein</topology>
        <orientation evidence="6">Cytoplasmic side</orientation>
    </subcellularLocation>
</comment>
<feature type="repeat" description="CHCR" evidence="7">
    <location>
        <begin position="978"/>
        <end position="1123"/>
    </location>
</feature>